<keyword evidence="3" id="KW-1185">Reference proteome</keyword>
<evidence type="ECO:0000313" key="3">
    <source>
        <dbReference type="Proteomes" id="UP000278437"/>
    </source>
</evidence>
<gene>
    <name evidence="2" type="ORF">STH12_04260</name>
</gene>
<keyword evidence="2" id="KW-0614">Plasmid</keyword>
<accession>A0ABM7DXI3</accession>
<organism evidence="2 3">
    <name type="scientific">Shewanella khirikhana</name>
    <dbReference type="NCBI Taxonomy" id="1965282"/>
    <lineage>
        <taxon>Bacteria</taxon>
        <taxon>Pseudomonadati</taxon>
        <taxon>Pseudomonadota</taxon>
        <taxon>Gammaproteobacteria</taxon>
        <taxon>Alteromonadales</taxon>
        <taxon>Shewanellaceae</taxon>
        <taxon>Shewanella</taxon>
    </lineage>
</organism>
<reference evidence="2 3" key="1">
    <citation type="submission" date="2017-03" db="EMBL/GenBank/DDBJ databases">
        <title>Full genome sequence of a non-lethal Shewanella isolate that potentiates virulence of Vibio parahaemolyticus causing acute hepatopancreatic necrosis disease (AHPND) in shrimp.</title>
        <authorList>
            <person name="Prachumwat A."/>
            <person name="Sritunyalucksana K."/>
        </authorList>
    </citation>
    <scope>NUCLEOTIDE SEQUENCE [LARGE SCALE GENOMIC DNA]</scope>
    <source>
        <strain evidence="2 3">TH2012</strain>
        <plasmid evidence="3">psth1</plasmid>
    </source>
</reference>
<proteinExistence type="predicted"/>
<name>A0ABM7DXI3_9GAMM</name>
<sequence>MSKNQPHITEQVKAKLLDSETPGFQAEFSPEEAEAIGAFEETALTESDALASVIDLEGNHD</sequence>
<dbReference type="Proteomes" id="UP000278437">
    <property type="component" value="Plasmid pSTH1"/>
</dbReference>
<evidence type="ECO:0000256" key="1">
    <source>
        <dbReference type="SAM" id="MobiDB-lite"/>
    </source>
</evidence>
<evidence type="ECO:0000313" key="2">
    <source>
        <dbReference type="EMBL" id="AZQ13286.1"/>
    </source>
</evidence>
<dbReference type="EMBL" id="CP020374">
    <property type="protein sequence ID" value="AZQ13286.1"/>
    <property type="molecule type" value="Genomic_DNA"/>
</dbReference>
<dbReference type="RefSeq" id="WP_126169630.1">
    <property type="nucleotide sequence ID" value="NZ_CP020374.1"/>
</dbReference>
<feature type="region of interest" description="Disordered" evidence="1">
    <location>
        <begin position="1"/>
        <end position="21"/>
    </location>
</feature>
<geneLocation type="plasmid" evidence="3">
    <name>psth1</name>
</geneLocation>
<protein>
    <recommendedName>
        <fullName evidence="4">Conjugal transfer protein TraD</fullName>
    </recommendedName>
</protein>
<evidence type="ECO:0008006" key="4">
    <source>
        <dbReference type="Google" id="ProtNLM"/>
    </source>
</evidence>